<dbReference type="EC" id="3.1.-.-" evidence="5 6"/>
<dbReference type="Gene3D" id="1.10.3210.10">
    <property type="entry name" value="Hypothetical protein af1432"/>
    <property type="match status" value="1"/>
</dbReference>
<evidence type="ECO:0000259" key="8">
    <source>
        <dbReference type="PROSITE" id="PS51831"/>
    </source>
</evidence>
<dbReference type="GO" id="GO:0006402">
    <property type="term" value="P:mRNA catabolic process"/>
    <property type="evidence" value="ECO:0007669"/>
    <property type="project" value="UniProtKB-UniRule"/>
</dbReference>
<dbReference type="SUPFAM" id="SSF109604">
    <property type="entry name" value="HD-domain/PDEase-like"/>
    <property type="match status" value="1"/>
</dbReference>
<dbReference type="InterPro" id="IPR006675">
    <property type="entry name" value="HDIG_dom"/>
</dbReference>
<keyword evidence="5" id="KW-0472">Membrane</keyword>
<feature type="region of interest" description="Disordered" evidence="7">
    <location>
        <begin position="70"/>
        <end position="96"/>
    </location>
</feature>
<dbReference type="InterPro" id="IPR004087">
    <property type="entry name" value="KH_dom"/>
</dbReference>
<dbReference type="Gene3D" id="3.30.1370.10">
    <property type="entry name" value="K Homology domain, type 1"/>
    <property type="match status" value="1"/>
</dbReference>
<evidence type="ECO:0000256" key="6">
    <source>
        <dbReference type="NCBIfam" id="TIGR03319"/>
    </source>
</evidence>
<keyword evidence="2 5" id="KW-0255">Endonuclease</keyword>
<dbReference type="GO" id="GO:0003723">
    <property type="term" value="F:RNA binding"/>
    <property type="evidence" value="ECO:0007669"/>
    <property type="project" value="UniProtKB-UniRule"/>
</dbReference>
<sequence>MEQIAFSILLVLLGLFVGVILVILINYLKGNLAAKKVEALLERAKKDADKVKRDYLLEAKEEAHRLKRETEKEIKEKKNEMKESEDRLLARENNMDRRDQTLQNREQMLEDKENHLIQKQKDIQDEQAKVEEIKKEQIQLLESIAGFSKNQARELVLKKVEDMMSLEIAALIKDREAEAKLEVDKKSKDMLVSCMQKYASDVANEQTVTVVNLPSDDMKGRIIGREGRNIRTIEAVTGVDLIIDDTPEAIVLSSFDPLRREIARVTLETLIKDGRIHPTRIEEVYDKVSKDMNAKILEYGNNALFELGITKMDPELVELVGKLHFRTSYGQNALQHSIEVASLSGLLAAELGENVNLAKRAGLLHDIGKAIDHEVEGSHVELGADLARKFHENDTVLNAIESHHGDHPATTIISEIVAIADTLSASRPGARNDSLENYVKRLQELEAIANDMDGIEKTFAVQAGRELRVIVKPEEIDDLGSYKVARDIKNKIEEQMQYPGTIKVTVIRETRATEEAK</sequence>
<reference evidence="9" key="1">
    <citation type="submission" date="2020-10" db="EMBL/GenBank/DDBJ databases">
        <authorList>
            <person name="Gilroy R."/>
        </authorList>
    </citation>
    <scope>NUCLEOTIDE SEQUENCE</scope>
    <source>
        <strain evidence="9">CHK197-8231</strain>
    </source>
</reference>
<reference evidence="9" key="2">
    <citation type="journal article" date="2021" name="PeerJ">
        <title>Extensive microbial diversity within the chicken gut microbiome revealed by metagenomics and culture.</title>
        <authorList>
            <person name="Gilroy R."/>
            <person name="Ravi A."/>
            <person name="Getino M."/>
            <person name="Pursley I."/>
            <person name="Horton D.L."/>
            <person name="Alikhan N.F."/>
            <person name="Baker D."/>
            <person name="Gharbi K."/>
            <person name="Hall N."/>
            <person name="Watson M."/>
            <person name="Adriaenssens E.M."/>
            <person name="Foster-Nyarko E."/>
            <person name="Jarju S."/>
            <person name="Secka A."/>
            <person name="Antonio M."/>
            <person name="Oren A."/>
            <person name="Chaudhuri R.R."/>
            <person name="La Ragione R."/>
            <person name="Hildebrand F."/>
            <person name="Pallen M.J."/>
        </authorList>
    </citation>
    <scope>NUCLEOTIDE SEQUENCE</scope>
    <source>
        <strain evidence="9">CHK197-8231</strain>
    </source>
</reference>
<feature type="domain" description="HD" evidence="8">
    <location>
        <begin position="333"/>
        <end position="426"/>
    </location>
</feature>
<evidence type="ECO:0000256" key="3">
    <source>
        <dbReference type="ARBA" id="ARBA00022801"/>
    </source>
</evidence>
<dbReference type="CDD" id="cd22431">
    <property type="entry name" value="KH-I_RNaseY"/>
    <property type="match status" value="1"/>
</dbReference>
<dbReference type="Pfam" id="PF00013">
    <property type="entry name" value="KH_1"/>
    <property type="match status" value="1"/>
</dbReference>
<dbReference type="NCBIfam" id="TIGR03319">
    <property type="entry name" value="RNase_Y"/>
    <property type="match status" value="1"/>
</dbReference>
<dbReference type="HAMAP" id="MF_00335">
    <property type="entry name" value="RNase_Y"/>
    <property type="match status" value="1"/>
</dbReference>
<dbReference type="SUPFAM" id="SSF54791">
    <property type="entry name" value="Eukaryotic type KH-domain (KH-domain type I)"/>
    <property type="match status" value="1"/>
</dbReference>
<dbReference type="PROSITE" id="PS51831">
    <property type="entry name" value="HD"/>
    <property type="match status" value="1"/>
</dbReference>
<dbReference type="PANTHER" id="PTHR12826">
    <property type="entry name" value="RIBONUCLEASE Y"/>
    <property type="match status" value="1"/>
</dbReference>
<dbReference type="InterPro" id="IPR036612">
    <property type="entry name" value="KH_dom_type_1_sf"/>
</dbReference>
<comment type="similarity">
    <text evidence="5">Belongs to the RNase Y family.</text>
</comment>
<comment type="subcellular location">
    <subcellularLocation>
        <location evidence="5">Cell membrane</location>
        <topology evidence="5">Single-pass membrane protein</topology>
    </subcellularLocation>
</comment>
<protein>
    <recommendedName>
        <fullName evidence="5 6">Ribonuclease Y</fullName>
        <shortName evidence="5">RNase Y</shortName>
        <ecNumber evidence="5 6">3.1.-.-</ecNumber>
    </recommendedName>
</protein>
<dbReference type="InterPro" id="IPR006674">
    <property type="entry name" value="HD_domain"/>
</dbReference>
<evidence type="ECO:0000256" key="5">
    <source>
        <dbReference type="HAMAP-Rule" id="MF_00335"/>
    </source>
</evidence>
<evidence type="ECO:0000256" key="7">
    <source>
        <dbReference type="SAM" id="MobiDB-lite"/>
    </source>
</evidence>
<evidence type="ECO:0000256" key="2">
    <source>
        <dbReference type="ARBA" id="ARBA00022759"/>
    </source>
</evidence>
<dbReference type="InterPro" id="IPR022711">
    <property type="entry name" value="RNase_Y_N"/>
</dbReference>
<keyword evidence="3 5" id="KW-0378">Hydrolase</keyword>
<dbReference type="InterPro" id="IPR003607">
    <property type="entry name" value="HD/PDEase_dom"/>
</dbReference>
<evidence type="ECO:0000313" key="9">
    <source>
        <dbReference type="EMBL" id="HIU22760.1"/>
    </source>
</evidence>
<dbReference type="GO" id="GO:0004521">
    <property type="term" value="F:RNA endonuclease activity"/>
    <property type="evidence" value="ECO:0007669"/>
    <property type="project" value="UniProtKB-UniRule"/>
</dbReference>
<keyword evidence="5" id="KW-1133">Transmembrane helix</keyword>
<gene>
    <name evidence="5 9" type="primary">rny</name>
    <name evidence="9" type="ORF">IAD49_04195</name>
</gene>
<dbReference type="Proteomes" id="UP000824087">
    <property type="component" value="Unassembled WGS sequence"/>
</dbReference>
<comment type="function">
    <text evidence="5">Endoribonuclease that initiates mRNA decay.</text>
</comment>
<dbReference type="CDD" id="cd00077">
    <property type="entry name" value="HDc"/>
    <property type="match status" value="1"/>
</dbReference>
<dbReference type="Pfam" id="PF12072">
    <property type="entry name" value="RNase_Y_N"/>
    <property type="match status" value="1"/>
</dbReference>
<dbReference type="Pfam" id="PF01966">
    <property type="entry name" value="HD"/>
    <property type="match status" value="1"/>
</dbReference>
<accession>A0A9D1L3I5</accession>
<dbReference type="GO" id="GO:0005886">
    <property type="term" value="C:plasma membrane"/>
    <property type="evidence" value="ECO:0007669"/>
    <property type="project" value="UniProtKB-SubCell"/>
</dbReference>
<evidence type="ECO:0000313" key="10">
    <source>
        <dbReference type="Proteomes" id="UP000824087"/>
    </source>
</evidence>
<dbReference type="InterPro" id="IPR017705">
    <property type="entry name" value="Ribonuclease_Y"/>
</dbReference>
<keyword evidence="4 5" id="KW-0694">RNA-binding</keyword>
<feature type="transmembrane region" description="Helical" evidence="5">
    <location>
        <begin position="6"/>
        <end position="28"/>
    </location>
</feature>
<keyword evidence="5" id="KW-0812">Transmembrane</keyword>
<dbReference type="PROSITE" id="PS50084">
    <property type="entry name" value="KH_TYPE_1"/>
    <property type="match status" value="1"/>
</dbReference>
<dbReference type="SMART" id="SM00322">
    <property type="entry name" value="KH"/>
    <property type="match status" value="1"/>
</dbReference>
<keyword evidence="1 5" id="KW-0540">Nuclease</keyword>
<dbReference type="SMART" id="SM00471">
    <property type="entry name" value="HDc"/>
    <property type="match status" value="1"/>
</dbReference>
<evidence type="ECO:0000256" key="1">
    <source>
        <dbReference type="ARBA" id="ARBA00022722"/>
    </source>
</evidence>
<organism evidence="9 10">
    <name type="scientific">Candidatus Fimihabitans intestinipullorum</name>
    <dbReference type="NCBI Taxonomy" id="2840820"/>
    <lineage>
        <taxon>Bacteria</taxon>
        <taxon>Bacillati</taxon>
        <taxon>Mycoplasmatota</taxon>
        <taxon>Mycoplasmatota incertae sedis</taxon>
        <taxon>Candidatus Fimihabitans</taxon>
    </lineage>
</organism>
<dbReference type="PANTHER" id="PTHR12826:SF15">
    <property type="entry name" value="RIBONUCLEASE Y"/>
    <property type="match status" value="1"/>
</dbReference>
<dbReference type="AlphaFoldDB" id="A0A9D1L3I5"/>
<dbReference type="EMBL" id="DVML01000025">
    <property type="protein sequence ID" value="HIU22760.1"/>
    <property type="molecule type" value="Genomic_DNA"/>
</dbReference>
<comment type="caution">
    <text evidence="9">The sequence shown here is derived from an EMBL/GenBank/DDBJ whole genome shotgun (WGS) entry which is preliminary data.</text>
</comment>
<name>A0A9D1L3I5_9BACT</name>
<dbReference type="GO" id="GO:0016787">
    <property type="term" value="F:hydrolase activity"/>
    <property type="evidence" value="ECO:0007669"/>
    <property type="project" value="UniProtKB-KW"/>
</dbReference>
<proteinExistence type="inferred from homology"/>
<dbReference type="NCBIfam" id="TIGR00277">
    <property type="entry name" value="HDIG"/>
    <property type="match status" value="1"/>
</dbReference>
<keyword evidence="5" id="KW-1003">Cell membrane</keyword>
<dbReference type="InterPro" id="IPR004088">
    <property type="entry name" value="KH_dom_type_1"/>
</dbReference>
<evidence type="ECO:0000256" key="4">
    <source>
        <dbReference type="ARBA" id="ARBA00022884"/>
    </source>
</evidence>